<proteinExistence type="predicted"/>
<feature type="region of interest" description="Disordered" evidence="1">
    <location>
        <begin position="546"/>
        <end position="585"/>
    </location>
</feature>
<keyword evidence="2" id="KW-0732">Signal</keyword>
<feature type="signal peptide" evidence="2">
    <location>
        <begin position="1"/>
        <end position="19"/>
    </location>
</feature>
<evidence type="ECO:0000256" key="1">
    <source>
        <dbReference type="SAM" id="MobiDB-lite"/>
    </source>
</evidence>
<accession>A0A9P9WSU2</accession>
<dbReference type="EMBL" id="JAFIMR010000006">
    <property type="protein sequence ID" value="KAI1877764.1"/>
    <property type="molecule type" value="Genomic_DNA"/>
</dbReference>
<feature type="chain" id="PRO_5040317989" evidence="2">
    <location>
        <begin position="20"/>
        <end position="585"/>
    </location>
</feature>
<evidence type="ECO:0000313" key="3">
    <source>
        <dbReference type="EMBL" id="KAI1877764.1"/>
    </source>
</evidence>
<evidence type="ECO:0000256" key="2">
    <source>
        <dbReference type="SAM" id="SignalP"/>
    </source>
</evidence>
<protein>
    <submittedName>
        <fullName evidence="3">Uncharacterized protein</fullName>
    </submittedName>
</protein>
<organism evidence="3 4">
    <name type="scientific">Neoarthrinium moseri</name>
    <dbReference type="NCBI Taxonomy" id="1658444"/>
    <lineage>
        <taxon>Eukaryota</taxon>
        <taxon>Fungi</taxon>
        <taxon>Dikarya</taxon>
        <taxon>Ascomycota</taxon>
        <taxon>Pezizomycotina</taxon>
        <taxon>Sordariomycetes</taxon>
        <taxon>Xylariomycetidae</taxon>
        <taxon>Amphisphaeriales</taxon>
        <taxon>Apiosporaceae</taxon>
        <taxon>Neoarthrinium</taxon>
    </lineage>
</organism>
<reference evidence="3" key="1">
    <citation type="submission" date="2021-03" db="EMBL/GenBank/DDBJ databases">
        <title>Revisited historic fungal species revealed as producer of novel bioactive compounds through whole genome sequencing and comparative genomics.</title>
        <authorList>
            <person name="Vignolle G.A."/>
            <person name="Hochenegger N."/>
            <person name="Mach R.L."/>
            <person name="Mach-Aigner A.R."/>
            <person name="Javad Rahimi M."/>
            <person name="Salim K.A."/>
            <person name="Chan C.M."/>
            <person name="Lim L.B.L."/>
            <person name="Cai F."/>
            <person name="Druzhinina I.S."/>
            <person name="U'Ren J.M."/>
            <person name="Derntl C."/>
        </authorList>
    </citation>
    <scope>NUCLEOTIDE SEQUENCE</scope>
    <source>
        <strain evidence="3">TUCIM 5799</strain>
    </source>
</reference>
<name>A0A9P9WSU2_9PEZI</name>
<evidence type="ECO:0000313" key="4">
    <source>
        <dbReference type="Proteomes" id="UP000829685"/>
    </source>
</evidence>
<feature type="compositionally biased region" description="Acidic residues" evidence="1">
    <location>
        <begin position="563"/>
        <end position="585"/>
    </location>
</feature>
<sequence>MLAHSLVLVAGLLARSTWCFTFGTMPPTTSPHDTVSDCLAWVTAKPSESCEDMAKNNHNPSLLRNCAALAGYSYCVEKDLGAGNEETPRQELVARDDAHASQMAEVIDYLFLEPTITPLFAITEDWTAKFVPVFNSLSYADFADYIQRSAEGLRYRNTMGIAMLREYMACNLQMFNQKVAEWVRGGRKTFTCVCYGTDCCEEGECYGAKLKRLEDRLGLDGGEIIDLESRASQRDVYTWKAKRGAVTYSGSYNSISWPGPTRFSNSSWIWQHVYAQDLEDDCKMTYVRQYTYREIKDHLERRNPSLKPYDFVQVEHWLEKNIFARFTEDVISQTLPSGEEFKAAAAIPPEFFTTFMNTNVLDLLHTETVPGAATEAMPKKRIMHTLGSTAYSKNFMLLQSNLNNMKQSILKGNDPVAVDKMKDTMIDEPIEFLTDLRRGFGVISYLNDATALSKGERTLRAVRWEWYNYQIHYGSSIGRTPDVVAAWDEWYLDLMRTRMATLKNWLYAWATDCETHWSGSTDAVGLEVLDICALHRRDANGLGGFNSLGYPTGTPTPASQDTNGDEDVDTDGDEDMDGDDAMDTS</sequence>
<dbReference type="AlphaFoldDB" id="A0A9P9WSU2"/>
<dbReference type="Proteomes" id="UP000829685">
    <property type="component" value="Unassembled WGS sequence"/>
</dbReference>
<gene>
    <name evidence="3" type="ORF">JX265_003772</name>
</gene>
<keyword evidence="4" id="KW-1185">Reference proteome</keyword>
<comment type="caution">
    <text evidence="3">The sequence shown here is derived from an EMBL/GenBank/DDBJ whole genome shotgun (WGS) entry which is preliminary data.</text>
</comment>